<name>U3T9Q7_9CREN</name>
<dbReference type="GO" id="GO:0016020">
    <property type="term" value="C:membrane"/>
    <property type="evidence" value="ECO:0007669"/>
    <property type="project" value="UniProtKB-SubCell"/>
</dbReference>
<dbReference type="GeneID" id="17110183"/>
<dbReference type="eggNOG" id="arCOG01462">
    <property type="taxonomic scope" value="Archaea"/>
</dbReference>
<evidence type="ECO:0000256" key="2">
    <source>
        <dbReference type="ARBA" id="ARBA00022692"/>
    </source>
</evidence>
<feature type="transmembrane region" description="Helical" evidence="5">
    <location>
        <begin position="189"/>
        <end position="216"/>
    </location>
</feature>
<comment type="subcellular location">
    <subcellularLocation>
        <location evidence="1">Membrane</location>
        <topology evidence="1">Multi-pass membrane protein</topology>
    </subcellularLocation>
</comment>
<dbReference type="Proteomes" id="UP000016887">
    <property type="component" value="Chromosome"/>
</dbReference>
<dbReference type="Pfam" id="PF12698">
    <property type="entry name" value="ABC2_membrane_3"/>
    <property type="match status" value="1"/>
</dbReference>
<dbReference type="OrthoDB" id="382384at2157"/>
<feature type="domain" description="ABC-2 type transporter transmembrane" evidence="6">
    <location>
        <begin position="36"/>
        <end position="405"/>
    </location>
</feature>
<evidence type="ECO:0000256" key="3">
    <source>
        <dbReference type="ARBA" id="ARBA00022989"/>
    </source>
</evidence>
<reference evidence="7 8" key="1">
    <citation type="journal article" date="2013" name="Appl. Environ. Microbiol.">
        <title>Variation of the Virus-Related Elements within Syntenic Genomes of the Hyperthermophilic Archaeon Aeropyrum.</title>
        <authorList>
            <person name="Daifuku T."/>
            <person name="Yoshida T."/>
            <person name="Kitamura T."/>
            <person name="Kawaichi S."/>
            <person name="Inoue T."/>
            <person name="Nomura K."/>
            <person name="Yoshida Y."/>
            <person name="Kuno S."/>
            <person name="Sako Y."/>
        </authorList>
    </citation>
    <scope>NUCLEOTIDE SEQUENCE [LARGE SCALE GENOMIC DNA]</scope>
    <source>
        <strain evidence="7 8">SY1</strain>
    </source>
</reference>
<dbReference type="AlphaFoldDB" id="U3T9Q7"/>
<evidence type="ECO:0000313" key="8">
    <source>
        <dbReference type="Proteomes" id="UP000016887"/>
    </source>
</evidence>
<dbReference type="STRING" id="1198449.ACAM_0798"/>
<feature type="transmembrane region" description="Helical" evidence="5">
    <location>
        <begin position="386"/>
        <end position="408"/>
    </location>
</feature>
<keyword evidence="4 5" id="KW-0472">Membrane</keyword>
<evidence type="ECO:0000256" key="1">
    <source>
        <dbReference type="ARBA" id="ARBA00004141"/>
    </source>
</evidence>
<feature type="transmembrane region" description="Helical" evidence="5">
    <location>
        <begin position="336"/>
        <end position="354"/>
    </location>
</feature>
<evidence type="ECO:0000256" key="4">
    <source>
        <dbReference type="ARBA" id="ARBA00023136"/>
    </source>
</evidence>
<dbReference type="EMBL" id="AP012489">
    <property type="protein sequence ID" value="BAN90267.1"/>
    <property type="molecule type" value="Genomic_DNA"/>
</dbReference>
<protein>
    <submittedName>
        <fullName evidence="7">ABC-type Na efflux pump permease</fullName>
    </submittedName>
</protein>
<proteinExistence type="predicted"/>
<feature type="transmembrane region" description="Helical" evidence="5">
    <location>
        <begin position="301"/>
        <end position="324"/>
    </location>
</feature>
<dbReference type="RefSeq" id="WP_022541540.1">
    <property type="nucleotide sequence ID" value="NC_022521.1"/>
</dbReference>
<evidence type="ECO:0000313" key="7">
    <source>
        <dbReference type="EMBL" id="BAN90267.1"/>
    </source>
</evidence>
<keyword evidence="8" id="KW-1185">Reference proteome</keyword>
<feature type="transmembrane region" description="Helical" evidence="5">
    <location>
        <begin position="24"/>
        <end position="47"/>
    </location>
</feature>
<keyword evidence="3 5" id="KW-1133">Transmembrane helix</keyword>
<dbReference type="KEGG" id="acj:ACAM_0798"/>
<accession>U3T9Q7</accession>
<evidence type="ECO:0000259" key="6">
    <source>
        <dbReference type="Pfam" id="PF12698"/>
    </source>
</evidence>
<dbReference type="GO" id="GO:0140359">
    <property type="term" value="F:ABC-type transporter activity"/>
    <property type="evidence" value="ECO:0007669"/>
    <property type="project" value="InterPro"/>
</dbReference>
<dbReference type="Gene3D" id="3.40.1710.10">
    <property type="entry name" value="abc type-2 transporter like domain"/>
    <property type="match status" value="1"/>
</dbReference>
<evidence type="ECO:0000256" key="5">
    <source>
        <dbReference type="SAM" id="Phobius"/>
    </source>
</evidence>
<dbReference type="InterPro" id="IPR013525">
    <property type="entry name" value="ABC2_TM"/>
</dbReference>
<keyword evidence="2 5" id="KW-0812">Transmembrane</keyword>
<feature type="transmembrane region" description="Helical" evidence="5">
    <location>
        <begin position="237"/>
        <end position="268"/>
    </location>
</feature>
<organism evidence="7 8">
    <name type="scientific">Aeropyrum camini SY1 = JCM 12091</name>
    <dbReference type="NCBI Taxonomy" id="1198449"/>
    <lineage>
        <taxon>Archaea</taxon>
        <taxon>Thermoproteota</taxon>
        <taxon>Thermoprotei</taxon>
        <taxon>Desulfurococcales</taxon>
        <taxon>Desulfurococcaceae</taxon>
        <taxon>Aeropyrum</taxon>
    </lineage>
</organism>
<dbReference type="PANTHER" id="PTHR43471:SF1">
    <property type="entry name" value="ABC TRANSPORTER PERMEASE PROTEIN NOSY-RELATED"/>
    <property type="match status" value="1"/>
</dbReference>
<dbReference type="PANTHER" id="PTHR43471">
    <property type="entry name" value="ABC TRANSPORTER PERMEASE"/>
    <property type="match status" value="1"/>
</dbReference>
<sequence>MSLRRVLPLFMVKELKEVLRDRTLLFNLVLSPMLGVIVWIVIVEAIFSGSIAPPASDGGMPSVEGLAVVDLDQTPLSQAIAKALGGREAGSVDEAVKVGARLVLVIPEGFTSSLQQGERAGVKLYIMAGEVLSDEGVLGVFRYSGLVEAIDQALELVARQVLGIPSAEDLVRVEEKPLGILQGNPASHLLILFMLLMASFIIGSFLLQVSAITVGYDREQRTLELLLATPLRTRGYVAVRLAGAAAMASVGLISLIASFALMIVYAAVRIPSAVGGEVTAGELASLLGEAAERLAPTPGQVLMALAGIGAAAIYTLTLGLILGFIGAGDVKSAQTASGMSVFILFILLFPLAAVPYRLPHAIPLALHPITAAPAAYLAYANGDTDMALAMLASTLAGSAVAVAAAVWLSRPERLLALGSDGGGIFGLLRRIGRSSRES</sequence>
<gene>
    <name evidence="7" type="ORF">ACAM_0798</name>
</gene>